<dbReference type="PANTHER" id="PTHR14885">
    <property type="entry name" value="CILIA- AND FLAGELLA-ASSOCIATED PROTEIN 43-RELATED"/>
    <property type="match status" value="1"/>
</dbReference>
<evidence type="ECO:0000256" key="6">
    <source>
        <dbReference type="ARBA" id="ARBA00023212"/>
    </source>
</evidence>
<evidence type="ECO:0000256" key="7">
    <source>
        <dbReference type="ARBA" id="ARBA00023273"/>
    </source>
</evidence>
<evidence type="ECO:0000256" key="11">
    <source>
        <dbReference type="SAM" id="Coils"/>
    </source>
</evidence>
<dbReference type="InterPro" id="IPR011044">
    <property type="entry name" value="Quino_amine_DH_bsu"/>
</dbReference>
<keyword evidence="3 10" id="KW-0853">WD repeat</keyword>
<feature type="coiled-coil region" evidence="11">
    <location>
        <begin position="1720"/>
        <end position="1747"/>
    </location>
</feature>
<dbReference type="SUPFAM" id="SSF50978">
    <property type="entry name" value="WD40 repeat-like"/>
    <property type="match status" value="1"/>
</dbReference>
<dbReference type="SMART" id="SM00320">
    <property type="entry name" value="WD40"/>
    <property type="match status" value="6"/>
</dbReference>
<dbReference type="PANTHER" id="PTHR14885:SF1">
    <property type="entry name" value="CILIA- AND FLAGELLA-ASSOCIATED PROTEIN 43"/>
    <property type="match status" value="1"/>
</dbReference>
<keyword evidence="6" id="KW-0206">Cytoskeleton</keyword>
<evidence type="ECO:0000313" key="13">
    <source>
        <dbReference type="EMBL" id="CAK9218915.1"/>
    </source>
</evidence>
<evidence type="ECO:0000256" key="4">
    <source>
        <dbReference type="ARBA" id="ARBA00022737"/>
    </source>
</evidence>
<keyword evidence="2" id="KW-0963">Cytoplasm</keyword>
<evidence type="ECO:0000256" key="5">
    <source>
        <dbReference type="ARBA" id="ARBA00023054"/>
    </source>
</evidence>
<evidence type="ECO:0000256" key="3">
    <source>
        <dbReference type="ARBA" id="ARBA00022574"/>
    </source>
</evidence>
<accession>A0ABP0UD06</accession>
<dbReference type="EMBL" id="OZ019895">
    <property type="protein sequence ID" value="CAK9218915.1"/>
    <property type="molecule type" value="Genomic_DNA"/>
</dbReference>
<evidence type="ECO:0000256" key="10">
    <source>
        <dbReference type="PROSITE-ProRule" id="PRU00221"/>
    </source>
</evidence>
<keyword evidence="5 11" id="KW-0175">Coiled coil</keyword>
<dbReference type="Proteomes" id="UP001497512">
    <property type="component" value="Chromosome 3"/>
</dbReference>
<feature type="region of interest" description="Disordered" evidence="12">
    <location>
        <begin position="1004"/>
        <end position="1045"/>
    </location>
</feature>
<evidence type="ECO:0000256" key="2">
    <source>
        <dbReference type="ARBA" id="ARBA00022490"/>
    </source>
</evidence>
<dbReference type="InterPro" id="IPR001680">
    <property type="entry name" value="WD40_rpt"/>
</dbReference>
<keyword evidence="14" id="KW-1185">Reference proteome</keyword>
<evidence type="ECO:0000313" key="14">
    <source>
        <dbReference type="Proteomes" id="UP001497512"/>
    </source>
</evidence>
<evidence type="ECO:0000256" key="12">
    <source>
        <dbReference type="SAM" id="MobiDB-lite"/>
    </source>
</evidence>
<reference evidence="13" key="1">
    <citation type="submission" date="2024-02" db="EMBL/GenBank/DDBJ databases">
        <authorList>
            <consortium name="ELIXIR-Norway"/>
            <consortium name="Elixir Norway"/>
        </authorList>
    </citation>
    <scope>NUCLEOTIDE SEQUENCE</scope>
</reference>
<proteinExistence type="inferred from homology"/>
<evidence type="ECO:0000256" key="9">
    <source>
        <dbReference type="ARBA" id="ARBA00023662"/>
    </source>
</evidence>
<dbReference type="PROSITE" id="PS50082">
    <property type="entry name" value="WD_REPEATS_2"/>
    <property type="match status" value="1"/>
</dbReference>
<keyword evidence="4" id="KW-0677">Repeat</keyword>
<name>A0ABP0UD06_9BRYO</name>
<dbReference type="InterPro" id="IPR036322">
    <property type="entry name" value="WD40_repeat_dom_sf"/>
</dbReference>
<dbReference type="SUPFAM" id="SSF50969">
    <property type="entry name" value="YVTN repeat-like/Quinoprotein amine dehydrogenase"/>
    <property type="match status" value="1"/>
</dbReference>
<feature type="coiled-coil region" evidence="11">
    <location>
        <begin position="843"/>
        <end position="870"/>
    </location>
</feature>
<feature type="compositionally biased region" description="Low complexity" evidence="12">
    <location>
        <begin position="1419"/>
        <end position="1432"/>
    </location>
</feature>
<feature type="coiled-coil region" evidence="11">
    <location>
        <begin position="935"/>
        <end position="974"/>
    </location>
</feature>
<dbReference type="Pfam" id="PF25828">
    <property type="entry name" value="CC_Cfap43"/>
    <property type="match status" value="2"/>
</dbReference>
<dbReference type="PROSITE" id="PS50294">
    <property type="entry name" value="WD_REPEATS_REGION"/>
    <property type="match status" value="1"/>
</dbReference>
<gene>
    <name evidence="13" type="ORF">CSSPTR1EN2_LOCUS14223</name>
</gene>
<protein>
    <recommendedName>
        <fullName evidence="9">Cilia- and flagella-associated protein 43</fullName>
    </recommendedName>
</protein>
<feature type="repeat" description="WD" evidence="10">
    <location>
        <begin position="414"/>
        <end position="455"/>
    </location>
</feature>
<keyword evidence="7" id="KW-0966">Cell projection</keyword>
<comment type="subcellular location">
    <subcellularLocation>
        <location evidence="1">Cytoplasm</location>
        <location evidence="1">Cytoskeleton</location>
        <location evidence="1">Cilium axoneme</location>
    </subcellularLocation>
</comment>
<comment type="similarity">
    <text evidence="8">Belongs to the CFAP43 family.</text>
</comment>
<dbReference type="Pfam" id="PF00400">
    <property type="entry name" value="WD40"/>
    <property type="match status" value="1"/>
</dbReference>
<evidence type="ECO:0000256" key="1">
    <source>
        <dbReference type="ARBA" id="ARBA00004430"/>
    </source>
</evidence>
<feature type="region of interest" description="Disordered" evidence="12">
    <location>
        <begin position="1401"/>
        <end position="1440"/>
    </location>
</feature>
<sequence length="1799" mass="202241">MANPVYVVQYVLGYESTPLHYVDNDTALAICGNSVCQYSLSGGFNTHLMWGPGVGIQTSTLHPRQHWLAISDKGLQPSVHVHDIQNENKEVATLTDVGELEVLVLAFSRTSWRFVTASGEPDFRLVLWDLDPSKGSTKVIEGKMGSVVDFITFSPTTADRICVSGMGQLSIWTYEKNFHRTTFTCKTLFATPHQPYAHAWASTGEILYVGCVEGQVLSFNVEDLPSLPAAVPKANPQTGLMPENNQAAAKAAVVDTTPDFKLLITLSSAEKIVGLCVGQNHMVIVGISGCCHWLGFPVKVKKAKAVEVATGGKGKRKGRPKKGEKVFESAADDEYEAVDLDDFRIVEELDLALSEVTNVQYRDDEGQLLLGSSNGSITTVKVNAQQLQLQLTKRHDDDSAAVSTEKLVSMQWQSSFHSGSILAMGTLSTGKLLVTCGKDGTVRVWMADRGKEMSRHVFQSPQTCICISQANNIVATGSSSGNMWILKLEPTGRSNLVNQIKLHAGGLDQISFNESGSHVVVVSKLDARVFFLLNKSPEYDDLELLGLVIMNNPVLAHAWDHQASTDEENLHILLSLAHGEIVKLKVPSNRAPGGGLIFEHGALRRVSFRVGSPLNALACAKYFLEKEKTEKKFIWALGKDKKLLQYRLPDTPSAWTGPDAMAQTPHFNIVAHNKPGSALVLVLQEALLVSGATDGTLQIRSNVLDPMKPPQKVLDVHMYDFYKGGMRCLTVTNNMLYTGGAFGVMFACDLTEIGLRSSQLTKSEQPVRVFAPQEHTVDPAEPSVVERHDTSVETRYMLAGQPLRSEMKSRIQKLRQEFHEIYETNLTAPVLEKLTTSEMIVDVDLENELRVELERQVEAAREEVRISDLNKDVLAGRIKEECWQIMSEPGTAVWPFGDGYEVWSFPMLAKPSFDMKMVKIAKFYRHIEMYEHHYMKRLQKELAKIAAQIAAEQAAKEAAELAAQKAEIDALNAAAFGPLPSDVDSDFDKGSQWSSRVSMVSQQSGAEALQIDAGDDQQGSRRESTTGPAVGEREESNMGDASSPTPAVAIPEELEDEEEDLEILDTAPIQTFLYDALELTTSRRKRIQRYLLSVQMQETKIDFNKKLSEARQTKISHISRITEMKSRILDLHKMLSQPGEYPWPKLNEVIDGMPNIFEVKKEEILVPKVLNKAERARAEELKLFEDQQERLRAGNNAAERALMDMMGGKLEKKLEVVAVEEEINRPAWMGGNPKKFTKEQHKEIKDFDLYLKSIKEEKEKKIRGQEAEQKKLRSDVDELCTSFNTEMANLFQQRLVDEARCTMIEETISRLCLSVEIQEFRDEWHEANMSKNMDRLKSLKAQSVNAVTDFKREVDVFREKYDAAVAEDKLQDKNFRKNFSDCGDVVNLLYKLFKRRPAKQTDEAEFPKKAVQQRPSIKSTPRTSQSPSRRGSMSVTAVSATTEDAVDPFYEKPQEVTPAQWDRLVDARSRKMLQEEEVAQLTTIMNNMGGFYADLTMADDVNRRKIEASLRALADFHDSRERRRKNLELNLNLKQGFVEAELNPLEGDYTEAALMARSLVEEFNNIVLHEAHTKINMLMAAKTYKAENHGVQWEIAKNHVRQQHIVEKIRALQLLRVTKATQQVIKTGEDPATASESLALEKRFDHNIKLQDHRMEDKDFIYGQITVKIEKIKQQNAKLLTQAQQLHLEHDFQNRLCSTGLAAQQKEAALDQRFQALNVMRQLKETVKEQRDQIQALQLEYMNTRGRILPSLQQATTTSYDFPLRALHSEIGREILKANKTYYQSIAAKRRPTLSFGQP</sequence>
<organism evidence="13 14">
    <name type="scientific">Sphagnum troendelagicum</name>
    <dbReference type="NCBI Taxonomy" id="128251"/>
    <lineage>
        <taxon>Eukaryota</taxon>
        <taxon>Viridiplantae</taxon>
        <taxon>Streptophyta</taxon>
        <taxon>Embryophyta</taxon>
        <taxon>Bryophyta</taxon>
        <taxon>Sphagnophytina</taxon>
        <taxon>Sphagnopsida</taxon>
        <taxon>Sphagnales</taxon>
        <taxon>Sphagnaceae</taxon>
        <taxon>Sphagnum</taxon>
    </lineage>
</organism>
<dbReference type="Gene3D" id="2.130.10.10">
    <property type="entry name" value="YVTN repeat-like/Quinoprotein amine dehydrogenase"/>
    <property type="match status" value="2"/>
</dbReference>
<dbReference type="InterPro" id="IPR015943">
    <property type="entry name" value="WD40/YVTN_repeat-like_dom_sf"/>
</dbReference>
<evidence type="ECO:0000256" key="8">
    <source>
        <dbReference type="ARBA" id="ARBA00023605"/>
    </source>
</evidence>